<dbReference type="CDD" id="cd17321">
    <property type="entry name" value="MFS_MMR_MDR_like"/>
    <property type="match status" value="1"/>
</dbReference>
<protein>
    <submittedName>
        <fullName evidence="9">MFS transporter</fullName>
    </submittedName>
</protein>
<evidence type="ECO:0000256" key="6">
    <source>
        <dbReference type="ARBA" id="ARBA00023136"/>
    </source>
</evidence>
<dbReference type="InterPro" id="IPR011701">
    <property type="entry name" value="MFS"/>
</dbReference>
<dbReference type="Gene3D" id="1.20.1250.20">
    <property type="entry name" value="MFS general substrate transporter like domains"/>
    <property type="match status" value="1"/>
</dbReference>
<feature type="transmembrane region" description="Helical" evidence="7">
    <location>
        <begin position="228"/>
        <end position="248"/>
    </location>
</feature>
<keyword evidence="3" id="KW-1003">Cell membrane</keyword>
<gene>
    <name evidence="9" type="ORF">ACFP3R_21125</name>
</gene>
<dbReference type="SUPFAM" id="SSF103473">
    <property type="entry name" value="MFS general substrate transporter"/>
    <property type="match status" value="1"/>
</dbReference>
<dbReference type="Proteomes" id="UP001596220">
    <property type="component" value="Unassembled WGS sequence"/>
</dbReference>
<keyword evidence="4 7" id="KW-0812">Transmembrane</keyword>
<evidence type="ECO:0000256" key="4">
    <source>
        <dbReference type="ARBA" id="ARBA00022692"/>
    </source>
</evidence>
<organism evidence="9 10">
    <name type="scientific">Saccharothrix lopnurensis</name>
    <dbReference type="NCBI Taxonomy" id="1670621"/>
    <lineage>
        <taxon>Bacteria</taxon>
        <taxon>Bacillati</taxon>
        <taxon>Actinomycetota</taxon>
        <taxon>Actinomycetes</taxon>
        <taxon>Pseudonocardiales</taxon>
        <taxon>Pseudonocardiaceae</taxon>
        <taxon>Saccharothrix</taxon>
    </lineage>
</organism>
<evidence type="ECO:0000259" key="8">
    <source>
        <dbReference type="PROSITE" id="PS50850"/>
    </source>
</evidence>
<comment type="caution">
    <text evidence="9">The sequence shown here is derived from an EMBL/GenBank/DDBJ whole genome shotgun (WGS) entry which is preliminary data.</text>
</comment>
<dbReference type="InterPro" id="IPR020846">
    <property type="entry name" value="MFS_dom"/>
</dbReference>
<name>A0ABW1P8T9_9PSEU</name>
<keyword evidence="2" id="KW-0813">Transport</keyword>
<dbReference type="Pfam" id="PF07690">
    <property type="entry name" value="MFS_1"/>
    <property type="match status" value="1"/>
</dbReference>
<dbReference type="PROSITE" id="PS51257">
    <property type="entry name" value="PROKAR_LIPOPROTEIN"/>
    <property type="match status" value="1"/>
</dbReference>
<sequence>MPAKLNHATVLVLSCTTQFLVLFDTSVITVALPSIQADLGFSPGTLQWAVHGYTLAFAGLLLPGGRLADLYGWRRVFLGGMAVFTAAGLVGGLADSAATLIAARAAQGAGAAVLAPLALTMLTTTFAEGHRRTRALTTVTAVALVGGAAGNLLGGVATEFLTWRSVLLVNVPFGLPLLVLAAVVLAPRGVVANRARLDLPGAVLATAGFSLLTLAATRTAEHGWADPAVTAPLVAGSAALVGFAVVETRYAPVPLVPPRLFALPGIAWGNAAMLLAGASQVPVWYFLTLTMQDVLGFSAAQAGLGFLPHALVMMAVVLVLVPWLMRRVHTRTLIAVGGVIGALGFWWQSRVTPDSDYVEGVLVPAVAISIGGGLVGAPLTRTVTAGVPHADAGAASGVMSTARQFGGAFGLAALIMLTVPPAGAGPVELAASYGAAFRGIALIMLALAVLAAFLPALRDDHPAVAVPALRSGAHDAASRHDDRHRPPR</sequence>
<proteinExistence type="predicted"/>
<feature type="transmembrane region" description="Helical" evidence="7">
    <location>
        <begin position="260"/>
        <end position="286"/>
    </location>
</feature>
<dbReference type="PROSITE" id="PS50850">
    <property type="entry name" value="MFS"/>
    <property type="match status" value="1"/>
</dbReference>
<feature type="transmembrane region" description="Helical" evidence="7">
    <location>
        <begin position="361"/>
        <end position="384"/>
    </location>
</feature>
<dbReference type="RefSeq" id="WP_380638080.1">
    <property type="nucleotide sequence ID" value="NZ_JBHSQO010000021.1"/>
</dbReference>
<dbReference type="InterPro" id="IPR036259">
    <property type="entry name" value="MFS_trans_sf"/>
</dbReference>
<evidence type="ECO:0000256" key="5">
    <source>
        <dbReference type="ARBA" id="ARBA00022989"/>
    </source>
</evidence>
<evidence type="ECO:0000256" key="1">
    <source>
        <dbReference type="ARBA" id="ARBA00004651"/>
    </source>
</evidence>
<feature type="transmembrane region" description="Helical" evidence="7">
    <location>
        <begin position="163"/>
        <end position="185"/>
    </location>
</feature>
<accession>A0ABW1P8T9</accession>
<keyword evidence="5 7" id="KW-1133">Transmembrane helix</keyword>
<feature type="transmembrane region" description="Helical" evidence="7">
    <location>
        <begin position="405"/>
        <end position="423"/>
    </location>
</feature>
<feature type="transmembrane region" description="Helical" evidence="7">
    <location>
        <begin position="332"/>
        <end position="349"/>
    </location>
</feature>
<feature type="transmembrane region" description="Helical" evidence="7">
    <location>
        <begin position="435"/>
        <end position="454"/>
    </location>
</feature>
<dbReference type="Gene3D" id="1.20.1720.10">
    <property type="entry name" value="Multidrug resistance protein D"/>
    <property type="match status" value="1"/>
</dbReference>
<evidence type="ECO:0000256" key="3">
    <source>
        <dbReference type="ARBA" id="ARBA00022475"/>
    </source>
</evidence>
<feature type="domain" description="Major facilitator superfamily (MFS) profile" evidence="8">
    <location>
        <begin position="10"/>
        <end position="459"/>
    </location>
</feature>
<feature type="transmembrane region" description="Helical" evidence="7">
    <location>
        <begin position="197"/>
        <end position="216"/>
    </location>
</feature>
<feature type="transmembrane region" description="Helical" evidence="7">
    <location>
        <begin position="47"/>
        <end position="64"/>
    </location>
</feature>
<keyword evidence="6 7" id="KW-0472">Membrane</keyword>
<dbReference type="PANTHER" id="PTHR42718:SF46">
    <property type="entry name" value="BLR6921 PROTEIN"/>
    <property type="match status" value="1"/>
</dbReference>
<comment type="subcellular location">
    <subcellularLocation>
        <location evidence="1">Cell membrane</location>
        <topology evidence="1">Multi-pass membrane protein</topology>
    </subcellularLocation>
</comment>
<dbReference type="PANTHER" id="PTHR42718">
    <property type="entry name" value="MAJOR FACILITATOR SUPERFAMILY MULTIDRUG TRANSPORTER MFSC"/>
    <property type="match status" value="1"/>
</dbReference>
<evidence type="ECO:0000256" key="7">
    <source>
        <dbReference type="SAM" id="Phobius"/>
    </source>
</evidence>
<evidence type="ECO:0000313" key="10">
    <source>
        <dbReference type="Proteomes" id="UP001596220"/>
    </source>
</evidence>
<evidence type="ECO:0000256" key="2">
    <source>
        <dbReference type="ARBA" id="ARBA00022448"/>
    </source>
</evidence>
<feature type="transmembrane region" description="Helical" evidence="7">
    <location>
        <begin position="100"/>
        <end position="123"/>
    </location>
</feature>
<keyword evidence="10" id="KW-1185">Reference proteome</keyword>
<reference evidence="10" key="1">
    <citation type="journal article" date="2019" name="Int. J. Syst. Evol. Microbiol.">
        <title>The Global Catalogue of Microorganisms (GCM) 10K type strain sequencing project: providing services to taxonomists for standard genome sequencing and annotation.</title>
        <authorList>
            <consortium name="The Broad Institute Genomics Platform"/>
            <consortium name="The Broad Institute Genome Sequencing Center for Infectious Disease"/>
            <person name="Wu L."/>
            <person name="Ma J."/>
        </authorList>
    </citation>
    <scope>NUCLEOTIDE SEQUENCE [LARGE SCALE GENOMIC DNA]</scope>
    <source>
        <strain evidence="10">CGMCC 4.7246</strain>
    </source>
</reference>
<evidence type="ECO:0000313" key="9">
    <source>
        <dbReference type="EMBL" id="MFC6091778.1"/>
    </source>
</evidence>
<feature type="transmembrane region" description="Helical" evidence="7">
    <location>
        <begin position="76"/>
        <end position="94"/>
    </location>
</feature>
<feature type="transmembrane region" description="Helical" evidence="7">
    <location>
        <begin position="306"/>
        <end position="325"/>
    </location>
</feature>
<feature type="transmembrane region" description="Helical" evidence="7">
    <location>
        <begin position="135"/>
        <end position="157"/>
    </location>
</feature>
<dbReference type="EMBL" id="JBHSQO010000021">
    <property type="protein sequence ID" value="MFC6091778.1"/>
    <property type="molecule type" value="Genomic_DNA"/>
</dbReference>